<keyword evidence="4" id="KW-1185">Reference proteome</keyword>
<feature type="region of interest" description="Disordered" evidence="1">
    <location>
        <begin position="86"/>
        <end position="106"/>
    </location>
</feature>
<dbReference type="Proteomes" id="UP000298663">
    <property type="component" value="Unassembled WGS sequence"/>
</dbReference>
<comment type="caution">
    <text evidence="3">The sequence shown here is derived from an EMBL/GenBank/DDBJ whole genome shotgun (WGS) entry which is preliminary data.</text>
</comment>
<protein>
    <recommendedName>
        <fullName evidence="2">C-type lectin domain-containing protein</fullName>
    </recommendedName>
</protein>
<reference evidence="3 4" key="2">
    <citation type="journal article" date="2019" name="G3 (Bethesda)">
        <title>Hybrid Assembly of the Genome of the Entomopathogenic Nematode Steinernema carpocapsae Identifies the X-Chromosome.</title>
        <authorList>
            <person name="Serra L."/>
            <person name="Macchietto M."/>
            <person name="Macias-Munoz A."/>
            <person name="McGill C.J."/>
            <person name="Rodriguez I.M."/>
            <person name="Rodriguez B."/>
            <person name="Murad R."/>
            <person name="Mortazavi A."/>
        </authorList>
    </citation>
    <scope>NUCLEOTIDE SEQUENCE [LARGE SCALE GENOMIC DNA]</scope>
    <source>
        <strain evidence="3 4">ALL</strain>
    </source>
</reference>
<dbReference type="EMBL" id="AZBU02000013">
    <property type="protein sequence ID" value="TKR58203.1"/>
    <property type="molecule type" value="Genomic_DNA"/>
</dbReference>
<sequence>MQFTNWKNDQFVKENSCLLIESGTGLWKSADCSENAFYVCETEAEEISTSVSCPEPPTCPPCPECPTTTQEPCPEITECPVCPTDEPTTTQPPKTTAKLPTTTRGGIPQPTCPFVPALKPIPIAEPLSGTTTPTTNTLSFLTARPHLASIHSNTEGNFVSSVILQMKLAAATSGLDSVHLATMTTAGLIQARSTTTSLSTPRTPRTASPSTTLIRSIAWSTNGALKLATTQLDLSARSLLFEKLIMLPQKACGSKCVYFAPTLKRILLALQSSFASLFYKQSFHSILTNH</sequence>
<dbReference type="InterPro" id="IPR016187">
    <property type="entry name" value="CTDL_fold"/>
</dbReference>
<evidence type="ECO:0000259" key="2">
    <source>
        <dbReference type="PROSITE" id="PS50041"/>
    </source>
</evidence>
<dbReference type="SUPFAM" id="SSF56436">
    <property type="entry name" value="C-type lectin-like"/>
    <property type="match status" value="1"/>
</dbReference>
<accession>A0A4U5LQG9</accession>
<name>A0A4U5LQG9_STECR</name>
<proteinExistence type="predicted"/>
<dbReference type="AlphaFoldDB" id="A0A4U5LQG9"/>
<gene>
    <name evidence="3" type="ORF">L596_029683</name>
</gene>
<evidence type="ECO:0000313" key="4">
    <source>
        <dbReference type="Proteomes" id="UP000298663"/>
    </source>
</evidence>
<feature type="compositionally biased region" description="Low complexity" evidence="1">
    <location>
        <begin position="86"/>
        <end position="103"/>
    </location>
</feature>
<dbReference type="InterPro" id="IPR001304">
    <property type="entry name" value="C-type_lectin-like"/>
</dbReference>
<evidence type="ECO:0000313" key="3">
    <source>
        <dbReference type="EMBL" id="TKR58203.1"/>
    </source>
</evidence>
<reference evidence="3 4" key="1">
    <citation type="journal article" date="2015" name="Genome Biol.">
        <title>Comparative genomics of Steinernema reveals deeply conserved gene regulatory networks.</title>
        <authorList>
            <person name="Dillman A.R."/>
            <person name="Macchietto M."/>
            <person name="Porter C.F."/>
            <person name="Rogers A."/>
            <person name="Williams B."/>
            <person name="Antoshechkin I."/>
            <person name="Lee M.M."/>
            <person name="Goodwin Z."/>
            <person name="Lu X."/>
            <person name="Lewis E.E."/>
            <person name="Goodrich-Blair H."/>
            <person name="Stock S.P."/>
            <person name="Adams B.J."/>
            <person name="Sternberg P.W."/>
            <person name="Mortazavi A."/>
        </authorList>
    </citation>
    <scope>NUCLEOTIDE SEQUENCE [LARGE SCALE GENOMIC DNA]</scope>
    <source>
        <strain evidence="3 4">ALL</strain>
    </source>
</reference>
<dbReference type="PROSITE" id="PS50041">
    <property type="entry name" value="C_TYPE_LECTIN_2"/>
    <property type="match status" value="1"/>
</dbReference>
<organism evidence="3 4">
    <name type="scientific">Steinernema carpocapsae</name>
    <name type="common">Entomopathogenic nematode</name>
    <dbReference type="NCBI Taxonomy" id="34508"/>
    <lineage>
        <taxon>Eukaryota</taxon>
        <taxon>Metazoa</taxon>
        <taxon>Ecdysozoa</taxon>
        <taxon>Nematoda</taxon>
        <taxon>Chromadorea</taxon>
        <taxon>Rhabditida</taxon>
        <taxon>Tylenchina</taxon>
        <taxon>Panagrolaimomorpha</taxon>
        <taxon>Strongyloidoidea</taxon>
        <taxon>Steinernematidae</taxon>
        <taxon>Steinernema</taxon>
    </lineage>
</organism>
<dbReference type="InterPro" id="IPR018378">
    <property type="entry name" value="C-type_lectin_CS"/>
</dbReference>
<feature type="domain" description="C-type lectin" evidence="2">
    <location>
        <begin position="1"/>
        <end position="41"/>
    </location>
</feature>
<dbReference type="PROSITE" id="PS00615">
    <property type="entry name" value="C_TYPE_LECTIN_1"/>
    <property type="match status" value="1"/>
</dbReference>
<evidence type="ECO:0000256" key="1">
    <source>
        <dbReference type="SAM" id="MobiDB-lite"/>
    </source>
</evidence>